<protein>
    <submittedName>
        <fullName evidence="1">Uncharacterized protein</fullName>
    </submittedName>
</protein>
<dbReference type="Gene3D" id="3.90.25.10">
    <property type="entry name" value="UDP-galactose 4-epimerase, domain 1"/>
    <property type="match status" value="1"/>
</dbReference>
<accession>A0ABP7J640</accession>
<name>A0ABP7J640_9ACTN</name>
<dbReference type="RefSeq" id="WP_275775992.1">
    <property type="nucleotide sequence ID" value="NZ_BAABDE010000031.1"/>
</dbReference>
<dbReference type="EMBL" id="BAABDE010000031">
    <property type="protein sequence ID" value="GAA3835872.1"/>
    <property type="molecule type" value="Genomic_DNA"/>
</dbReference>
<reference evidence="2" key="1">
    <citation type="journal article" date="2019" name="Int. J. Syst. Evol. Microbiol.">
        <title>The Global Catalogue of Microorganisms (GCM) 10K type strain sequencing project: providing services to taxonomists for standard genome sequencing and annotation.</title>
        <authorList>
            <consortium name="The Broad Institute Genomics Platform"/>
            <consortium name="The Broad Institute Genome Sequencing Center for Infectious Disease"/>
            <person name="Wu L."/>
            <person name="Ma J."/>
        </authorList>
    </citation>
    <scope>NUCLEOTIDE SEQUENCE [LARGE SCALE GENOMIC DNA]</scope>
    <source>
        <strain evidence="2">JCM 17138</strain>
    </source>
</reference>
<dbReference type="Proteomes" id="UP001501009">
    <property type="component" value="Unassembled WGS sequence"/>
</dbReference>
<proteinExistence type="predicted"/>
<evidence type="ECO:0000313" key="2">
    <source>
        <dbReference type="Proteomes" id="UP001501009"/>
    </source>
</evidence>
<sequence length="67" mass="7572">MRLLITGAVTALDGLTYAGRRANGVRGTQLTYHRPMVDFALGITETVDWYRNNHKVWTPLRQGRPTS</sequence>
<evidence type="ECO:0000313" key="1">
    <source>
        <dbReference type="EMBL" id="GAA3835872.1"/>
    </source>
</evidence>
<organism evidence="1 2">
    <name type="scientific">Streptomyces coacervatus</name>
    <dbReference type="NCBI Taxonomy" id="647381"/>
    <lineage>
        <taxon>Bacteria</taxon>
        <taxon>Bacillati</taxon>
        <taxon>Actinomycetota</taxon>
        <taxon>Actinomycetes</taxon>
        <taxon>Kitasatosporales</taxon>
        <taxon>Streptomycetaceae</taxon>
        <taxon>Streptomyces</taxon>
    </lineage>
</organism>
<comment type="caution">
    <text evidence="1">The sequence shown here is derived from an EMBL/GenBank/DDBJ whole genome shotgun (WGS) entry which is preliminary data.</text>
</comment>
<keyword evidence="2" id="KW-1185">Reference proteome</keyword>
<gene>
    <name evidence="1" type="ORF">GCM10022403_080730</name>
</gene>